<evidence type="ECO:0000313" key="10">
    <source>
        <dbReference type="Proteomes" id="UP000800235"/>
    </source>
</evidence>
<keyword evidence="1" id="KW-0444">Lipid biosynthesis</keyword>
<dbReference type="GO" id="GO:0006633">
    <property type="term" value="P:fatty acid biosynthetic process"/>
    <property type="evidence" value="ECO:0007669"/>
    <property type="project" value="UniProtKB-KW"/>
</dbReference>
<sequence>MPIRPFPSPYRIGTDICHIPRIHNIITKGELLPITNSQTALQFNSNFGHFLRRLLTPYERRIFWAQSIRSKRDIRQVAEHLAGRWAAKEAIIKAIPRKTILRQIIVLHPATTAVILDDNCVDYTRNYKEKSSFEGDNVAADDDVKAERYRGRPFISLKDHYSSLRGQECRLSISHDGDYATAVAITHNEPEERIGIDGVEFGRGEDEVEEQDGLTKSITQ</sequence>
<accession>A0A9P4NJK2</accession>
<keyword evidence="6" id="KW-0443">Lipid metabolism</keyword>
<keyword evidence="3" id="KW-0479">Metal-binding</keyword>
<evidence type="ECO:0000256" key="6">
    <source>
        <dbReference type="ARBA" id="ARBA00023098"/>
    </source>
</evidence>
<evidence type="ECO:0000259" key="8">
    <source>
        <dbReference type="Pfam" id="PF01648"/>
    </source>
</evidence>
<protein>
    <recommendedName>
        <fullName evidence="8">4'-phosphopantetheinyl transferase domain-containing protein</fullName>
    </recommendedName>
</protein>
<organism evidence="9 10">
    <name type="scientific">Tothia fuscella</name>
    <dbReference type="NCBI Taxonomy" id="1048955"/>
    <lineage>
        <taxon>Eukaryota</taxon>
        <taxon>Fungi</taxon>
        <taxon>Dikarya</taxon>
        <taxon>Ascomycota</taxon>
        <taxon>Pezizomycotina</taxon>
        <taxon>Dothideomycetes</taxon>
        <taxon>Pleosporomycetidae</taxon>
        <taxon>Venturiales</taxon>
        <taxon>Cylindrosympodiaceae</taxon>
        <taxon>Tothia</taxon>
    </lineage>
</organism>
<feature type="domain" description="4'-phosphopantetheinyl transferase" evidence="8">
    <location>
        <begin position="12"/>
        <end position="112"/>
    </location>
</feature>
<dbReference type="SUPFAM" id="SSF56214">
    <property type="entry name" value="4'-phosphopantetheinyl transferase"/>
    <property type="match status" value="1"/>
</dbReference>
<keyword evidence="7" id="KW-0275">Fatty acid biosynthesis</keyword>
<keyword evidence="5" id="KW-0460">Magnesium</keyword>
<keyword evidence="10" id="KW-1185">Reference proteome</keyword>
<dbReference type="Proteomes" id="UP000800235">
    <property type="component" value="Unassembled WGS sequence"/>
</dbReference>
<gene>
    <name evidence="9" type="ORF">EJ08DRAFT_700894</name>
</gene>
<dbReference type="EMBL" id="MU007077">
    <property type="protein sequence ID" value="KAF2423777.1"/>
    <property type="molecule type" value="Genomic_DNA"/>
</dbReference>
<dbReference type="InterPro" id="IPR002582">
    <property type="entry name" value="ACPS"/>
</dbReference>
<proteinExistence type="inferred from homology"/>
<reference evidence="9" key="1">
    <citation type="journal article" date="2020" name="Stud. Mycol.">
        <title>101 Dothideomycetes genomes: a test case for predicting lifestyles and emergence of pathogens.</title>
        <authorList>
            <person name="Haridas S."/>
            <person name="Albert R."/>
            <person name="Binder M."/>
            <person name="Bloem J."/>
            <person name="Labutti K."/>
            <person name="Salamov A."/>
            <person name="Andreopoulos B."/>
            <person name="Baker S."/>
            <person name="Barry K."/>
            <person name="Bills G."/>
            <person name="Bluhm B."/>
            <person name="Cannon C."/>
            <person name="Castanera R."/>
            <person name="Culley D."/>
            <person name="Daum C."/>
            <person name="Ezra D."/>
            <person name="Gonzalez J."/>
            <person name="Henrissat B."/>
            <person name="Kuo A."/>
            <person name="Liang C."/>
            <person name="Lipzen A."/>
            <person name="Lutzoni F."/>
            <person name="Magnuson J."/>
            <person name="Mondo S."/>
            <person name="Nolan M."/>
            <person name="Ohm R."/>
            <person name="Pangilinan J."/>
            <person name="Park H.-J."/>
            <person name="Ramirez L."/>
            <person name="Alfaro M."/>
            <person name="Sun H."/>
            <person name="Tritt A."/>
            <person name="Yoshinaga Y."/>
            <person name="Zwiers L.-H."/>
            <person name="Turgeon B."/>
            <person name="Goodwin S."/>
            <person name="Spatafora J."/>
            <person name="Crous P."/>
            <person name="Grigoriev I."/>
        </authorList>
    </citation>
    <scope>NUCLEOTIDE SEQUENCE</scope>
    <source>
        <strain evidence="9">CBS 130266</strain>
    </source>
</reference>
<dbReference type="NCBIfam" id="TIGR00556">
    <property type="entry name" value="pantethn_trn"/>
    <property type="match status" value="1"/>
</dbReference>
<dbReference type="Pfam" id="PF01648">
    <property type="entry name" value="ACPS"/>
    <property type="match status" value="1"/>
</dbReference>
<evidence type="ECO:0000256" key="5">
    <source>
        <dbReference type="ARBA" id="ARBA00022842"/>
    </source>
</evidence>
<name>A0A9P4NJK2_9PEZI</name>
<keyword evidence="4" id="KW-0276">Fatty acid metabolism</keyword>
<evidence type="ECO:0000256" key="2">
    <source>
        <dbReference type="ARBA" id="ARBA00022679"/>
    </source>
</evidence>
<dbReference type="GO" id="GO:0000287">
    <property type="term" value="F:magnesium ion binding"/>
    <property type="evidence" value="ECO:0007669"/>
    <property type="project" value="InterPro"/>
</dbReference>
<dbReference type="HAMAP" id="MF_00101">
    <property type="entry name" value="AcpS"/>
    <property type="match status" value="1"/>
</dbReference>
<dbReference type="InterPro" id="IPR037143">
    <property type="entry name" value="4-PPantetheinyl_Trfase_dom_sf"/>
</dbReference>
<dbReference type="OrthoDB" id="15433at2759"/>
<evidence type="ECO:0000256" key="3">
    <source>
        <dbReference type="ARBA" id="ARBA00022723"/>
    </source>
</evidence>
<dbReference type="InterPro" id="IPR004568">
    <property type="entry name" value="Ppantetheine-prot_Trfase_dom"/>
</dbReference>
<evidence type="ECO:0000256" key="7">
    <source>
        <dbReference type="ARBA" id="ARBA00023160"/>
    </source>
</evidence>
<dbReference type="InterPro" id="IPR008278">
    <property type="entry name" value="4-PPantetheinyl_Trfase_dom"/>
</dbReference>
<dbReference type="GO" id="GO:0008897">
    <property type="term" value="F:holo-[acyl-carrier-protein] synthase activity"/>
    <property type="evidence" value="ECO:0007669"/>
    <property type="project" value="InterPro"/>
</dbReference>
<dbReference type="AlphaFoldDB" id="A0A9P4NJK2"/>
<evidence type="ECO:0000256" key="1">
    <source>
        <dbReference type="ARBA" id="ARBA00022516"/>
    </source>
</evidence>
<keyword evidence="2" id="KW-0808">Transferase</keyword>
<comment type="caution">
    <text evidence="9">The sequence shown here is derived from an EMBL/GenBank/DDBJ whole genome shotgun (WGS) entry which is preliminary data.</text>
</comment>
<dbReference type="Gene3D" id="3.90.470.20">
    <property type="entry name" value="4'-phosphopantetheinyl transferase domain"/>
    <property type="match status" value="1"/>
</dbReference>
<evidence type="ECO:0000313" key="9">
    <source>
        <dbReference type="EMBL" id="KAF2423777.1"/>
    </source>
</evidence>
<evidence type="ECO:0000256" key="4">
    <source>
        <dbReference type="ARBA" id="ARBA00022832"/>
    </source>
</evidence>